<evidence type="ECO:0000256" key="7">
    <source>
        <dbReference type="ARBA" id="ARBA00044502"/>
    </source>
</evidence>
<evidence type="ECO:0000256" key="8">
    <source>
        <dbReference type="RuleBase" id="RU368122"/>
    </source>
</evidence>
<dbReference type="Proteomes" id="UP000305948">
    <property type="component" value="Unassembled WGS sequence"/>
</dbReference>
<evidence type="ECO:0000256" key="9">
    <source>
        <dbReference type="SAM" id="SignalP"/>
    </source>
</evidence>
<evidence type="ECO:0000256" key="1">
    <source>
        <dbReference type="ARBA" id="ARBA00004613"/>
    </source>
</evidence>
<comment type="catalytic activity">
    <reaction evidence="8">
        <text>[(1-&gt;4)-beta-D-glucosyl]n+m + reduced acceptor + O2 = 4-dehydro-beta-D-glucosyl-[(1-&gt;4)-beta-D-glucosyl]n-1 + [(1-&gt;4)-beta-D-glucosyl]m + acceptor + H2O.</text>
        <dbReference type="EC" id="1.14.99.56"/>
    </reaction>
</comment>
<dbReference type="GO" id="GO:0005576">
    <property type="term" value="C:extracellular region"/>
    <property type="evidence" value="ECO:0007669"/>
    <property type="project" value="UniProtKB-SubCell"/>
</dbReference>
<gene>
    <name evidence="11" type="ORF">OE88DRAFT_1655362</name>
</gene>
<keyword evidence="2 8" id="KW-0964">Secreted</keyword>
<keyword evidence="6 8" id="KW-0624">Polysaccharide degradation</keyword>
<dbReference type="Pfam" id="PF03443">
    <property type="entry name" value="AA9"/>
    <property type="match status" value="1"/>
</dbReference>
<comment type="function">
    <text evidence="8">Lytic polysaccharide monooxygenase (LMPO) that depolymerizes crystalline and amorphous polysaccharides via the oxidation of scissile alpha- or beta-(1-4)-glycosidic bonds, yielding C1 and/or C4 oxidation products. Catalysis by LPMOs requires the reduction of the active-site copper from Cu(II) to Cu(I) by a reducing agent and H(2)O(2) or O(2) as a cosubstrate.</text>
</comment>
<feature type="chain" id="PRO_5022859990" description="AA9 family lytic polysaccharide monooxygenase" evidence="9">
    <location>
        <begin position="18"/>
        <end position="247"/>
    </location>
</feature>
<dbReference type="OrthoDB" id="2525337at2759"/>
<dbReference type="EC" id="1.14.99.56" evidence="8"/>
<evidence type="ECO:0000259" key="10">
    <source>
        <dbReference type="Pfam" id="PF03443"/>
    </source>
</evidence>
<comment type="subcellular location">
    <subcellularLocation>
        <location evidence="1 8">Secreted</location>
    </subcellularLocation>
</comment>
<proteinExistence type="inferred from homology"/>
<dbReference type="AlphaFoldDB" id="A0A5C3N7Q0"/>
<dbReference type="InterPro" id="IPR049892">
    <property type="entry name" value="AA9"/>
</dbReference>
<dbReference type="CDD" id="cd21175">
    <property type="entry name" value="LPMO_AA9"/>
    <property type="match status" value="1"/>
</dbReference>
<keyword evidence="9" id="KW-0732">Signal</keyword>
<reference evidence="11 12" key="1">
    <citation type="journal article" date="2019" name="Nat. Ecol. Evol.">
        <title>Megaphylogeny resolves global patterns of mushroom evolution.</title>
        <authorList>
            <person name="Varga T."/>
            <person name="Krizsan K."/>
            <person name="Foldi C."/>
            <person name="Dima B."/>
            <person name="Sanchez-Garcia M."/>
            <person name="Sanchez-Ramirez S."/>
            <person name="Szollosi G.J."/>
            <person name="Szarkandi J.G."/>
            <person name="Papp V."/>
            <person name="Albert L."/>
            <person name="Andreopoulos W."/>
            <person name="Angelini C."/>
            <person name="Antonin V."/>
            <person name="Barry K.W."/>
            <person name="Bougher N.L."/>
            <person name="Buchanan P."/>
            <person name="Buyck B."/>
            <person name="Bense V."/>
            <person name="Catcheside P."/>
            <person name="Chovatia M."/>
            <person name="Cooper J."/>
            <person name="Damon W."/>
            <person name="Desjardin D."/>
            <person name="Finy P."/>
            <person name="Geml J."/>
            <person name="Haridas S."/>
            <person name="Hughes K."/>
            <person name="Justo A."/>
            <person name="Karasinski D."/>
            <person name="Kautmanova I."/>
            <person name="Kiss B."/>
            <person name="Kocsube S."/>
            <person name="Kotiranta H."/>
            <person name="LaButti K.M."/>
            <person name="Lechner B.E."/>
            <person name="Liimatainen K."/>
            <person name="Lipzen A."/>
            <person name="Lukacs Z."/>
            <person name="Mihaltcheva S."/>
            <person name="Morgado L.N."/>
            <person name="Niskanen T."/>
            <person name="Noordeloos M.E."/>
            <person name="Ohm R.A."/>
            <person name="Ortiz-Santana B."/>
            <person name="Ovrebo C."/>
            <person name="Racz N."/>
            <person name="Riley R."/>
            <person name="Savchenko A."/>
            <person name="Shiryaev A."/>
            <person name="Soop K."/>
            <person name="Spirin V."/>
            <person name="Szebenyi C."/>
            <person name="Tomsovsky M."/>
            <person name="Tulloss R.E."/>
            <person name="Uehling J."/>
            <person name="Grigoriev I.V."/>
            <person name="Vagvolgyi C."/>
            <person name="Papp T."/>
            <person name="Martin F.M."/>
            <person name="Miettinen O."/>
            <person name="Hibbett D.S."/>
            <person name="Nagy L.G."/>
        </authorList>
    </citation>
    <scope>NUCLEOTIDE SEQUENCE [LARGE SCALE GENOMIC DNA]</scope>
    <source>
        <strain evidence="11 12">OMC1185</strain>
    </source>
</reference>
<keyword evidence="12" id="KW-1185">Reference proteome</keyword>
<dbReference type="PANTHER" id="PTHR33353:SF17">
    <property type="entry name" value="ENDO-BETA-1,4-GLUCANASE D"/>
    <property type="match status" value="1"/>
</dbReference>
<evidence type="ECO:0000256" key="6">
    <source>
        <dbReference type="ARBA" id="ARBA00023326"/>
    </source>
</evidence>
<keyword evidence="3 8" id="KW-0136">Cellulose degradation</keyword>
<evidence type="ECO:0000256" key="2">
    <source>
        <dbReference type="ARBA" id="ARBA00022525"/>
    </source>
</evidence>
<protein>
    <recommendedName>
        <fullName evidence="8">AA9 family lytic polysaccharide monooxygenase</fullName>
        <ecNumber evidence="8">1.14.99.56</ecNumber>
    </recommendedName>
    <alternativeName>
        <fullName evidence="8">Endo-beta-1,4-glucanase</fullName>
    </alternativeName>
    <alternativeName>
        <fullName evidence="8">Glycosyl hydrolase 61 family protein</fullName>
    </alternativeName>
</protein>
<dbReference type="EMBL" id="ML213507">
    <property type="protein sequence ID" value="TFK53272.1"/>
    <property type="molecule type" value="Genomic_DNA"/>
</dbReference>
<organism evidence="11 12">
    <name type="scientific">Heliocybe sulcata</name>
    <dbReference type="NCBI Taxonomy" id="5364"/>
    <lineage>
        <taxon>Eukaryota</taxon>
        <taxon>Fungi</taxon>
        <taxon>Dikarya</taxon>
        <taxon>Basidiomycota</taxon>
        <taxon>Agaricomycotina</taxon>
        <taxon>Agaricomycetes</taxon>
        <taxon>Gloeophyllales</taxon>
        <taxon>Gloeophyllaceae</taxon>
        <taxon>Heliocybe</taxon>
    </lineage>
</organism>
<dbReference type="GO" id="GO:0008810">
    <property type="term" value="F:cellulase activity"/>
    <property type="evidence" value="ECO:0007669"/>
    <property type="project" value="UniProtKB-UniRule"/>
</dbReference>
<keyword evidence="4 8" id="KW-1015">Disulfide bond</keyword>
<dbReference type="GO" id="GO:0030248">
    <property type="term" value="F:cellulose binding"/>
    <property type="evidence" value="ECO:0007669"/>
    <property type="project" value="UniProtKB-UniRule"/>
</dbReference>
<keyword evidence="11" id="KW-0378">Hydrolase</keyword>
<dbReference type="PANTHER" id="PTHR33353">
    <property type="entry name" value="PUTATIVE (AFU_ORTHOLOGUE AFUA_1G12560)-RELATED"/>
    <property type="match status" value="1"/>
</dbReference>
<evidence type="ECO:0000256" key="5">
    <source>
        <dbReference type="ARBA" id="ARBA00023277"/>
    </source>
</evidence>
<feature type="domain" description="Auxiliary Activity family 9 catalytic" evidence="10">
    <location>
        <begin position="18"/>
        <end position="224"/>
    </location>
</feature>
<sequence length="247" mass="26725">MRYLSFILLFLAARAYAHTIFQRMYVDGVDQGHLAGIRVPDSNWPVMDLSSNDIICNGGVNPYHLPISQAVIEVPAGATLTAEWHPTIDNTTLDDSIRADHKGPLLAYLAHVEDPLTMNVTNLSWFKIYASGLQSGTWATDTLIANAGKVNFTIPSCIPPGAYLLRHEIIAVHTAETYPGAQFYMECAQLNITSTGSTLPPPSLSASFPGAYQSTDPGITVNITGITDYIVPGPPVFECPGSSRYLV</sequence>
<feature type="signal peptide" evidence="9">
    <location>
        <begin position="1"/>
        <end position="17"/>
    </location>
</feature>
<keyword evidence="5 8" id="KW-0119">Carbohydrate metabolism</keyword>
<evidence type="ECO:0000313" key="12">
    <source>
        <dbReference type="Proteomes" id="UP000305948"/>
    </source>
</evidence>
<evidence type="ECO:0000256" key="4">
    <source>
        <dbReference type="ARBA" id="ARBA00023157"/>
    </source>
</evidence>
<name>A0A5C3N7Q0_9AGAM</name>
<accession>A0A5C3N7Q0</accession>
<evidence type="ECO:0000313" key="11">
    <source>
        <dbReference type="EMBL" id="TFK53272.1"/>
    </source>
</evidence>
<comment type="domain">
    <text evidence="8">Has a modular structure: an endo-beta-1,4-glucanase catalytic module at the N-terminus, a linker rich in serines and threonines, and a C-terminal carbohydrate-binding module (CBM).</text>
</comment>
<dbReference type="InterPro" id="IPR005103">
    <property type="entry name" value="AA9_LPMO"/>
</dbReference>
<dbReference type="STRING" id="5364.A0A5C3N7Q0"/>
<comment type="similarity">
    <text evidence="7">Belongs to the polysaccharide monooxygenase AA9 family.</text>
</comment>
<evidence type="ECO:0000256" key="3">
    <source>
        <dbReference type="ARBA" id="ARBA00023001"/>
    </source>
</evidence>
<dbReference type="GO" id="GO:0030245">
    <property type="term" value="P:cellulose catabolic process"/>
    <property type="evidence" value="ECO:0007669"/>
    <property type="project" value="UniProtKB-UniRule"/>
</dbReference>
<dbReference type="Gene3D" id="2.70.50.70">
    <property type="match status" value="1"/>
</dbReference>